<dbReference type="GO" id="GO:0008410">
    <property type="term" value="F:CoA-transferase activity"/>
    <property type="evidence" value="ECO:0007669"/>
    <property type="project" value="TreeGrafter"/>
</dbReference>
<dbReference type="EC" id="2.8.3.-" evidence="2"/>
<dbReference type="InterPro" id="IPR003673">
    <property type="entry name" value="CoA-Trfase_fam_III"/>
</dbReference>
<dbReference type="Gene3D" id="3.40.50.10540">
    <property type="entry name" value="Crotonobetainyl-coa:carnitine coa-transferase, domain 1"/>
    <property type="match status" value="1"/>
</dbReference>
<accession>A0AAU7JK13</accession>
<keyword evidence="1 2" id="KW-0808">Transferase</keyword>
<protein>
    <submittedName>
        <fullName evidence="2">CoA transferase</fullName>
        <ecNumber evidence="2">2.8.3.-</ecNumber>
    </submittedName>
</protein>
<evidence type="ECO:0000313" key="2">
    <source>
        <dbReference type="EMBL" id="XBO40756.1"/>
    </source>
</evidence>
<dbReference type="Gene3D" id="3.30.1540.10">
    <property type="entry name" value="formyl-coa transferase, domain 3"/>
    <property type="match status" value="1"/>
</dbReference>
<dbReference type="Pfam" id="PF02515">
    <property type="entry name" value="CoA_transf_3"/>
    <property type="match status" value="1"/>
</dbReference>
<organism evidence="2">
    <name type="scientific">Alsobacter sp. KACC 23698</name>
    <dbReference type="NCBI Taxonomy" id="3149229"/>
    <lineage>
        <taxon>Bacteria</taxon>
        <taxon>Pseudomonadati</taxon>
        <taxon>Pseudomonadota</taxon>
        <taxon>Alphaproteobacteria</taxon>
        <taxon>Hyphomicrobiales</taxon>
        <taxon>Alsobacteraceae</taxon>
        <taxon>Alsobacter</taxon>
    </lineage>
</organism>
<dbReference type="EMBL" id="CP157484">
    <property type="protein sequence ID" value="XBO40756.1"/>
    <property type="molecule type" value="Genomic_DNA"/>
</dbReference>
<gene>
    <name evidence="2" type="ORF">ABEG18_08325</name>
</gene>
<proteinExistence type="predicted"/>
<dbReference type="InterPro" id="IPR044855">
    <property type="entry name" value="CoA-Trfase_III_dom3_sf"/>
</dbReference>
<dbReference type="InterPro" id="IPR023606">
    <property type="entry name" value="CoA-Trfase_III_dom_1_sf"/>
</dbReference>
<reference evidence="2" key="1">
    <citation type="submission" date="2024-05" db="EMBL/GenBank/DDBJ databases">
        <authorList>
            <person name="Kim S."/>
            <person name="Heo J."/>
            <person name="Choi H."/>
            <person name="Choi Y."/>
            <person name="Kwon S.-W."/>
            <person name="Kim Y."/>
        </authorList>
    </citation>
    <scope>NUCLEOTIDE SEQUENCE</scope>
    <source>
        <strain evidence="2">KACC 23698</strain>
    </source>
</reference>
<dbReference type="PANTHER" id="PTHR48207:SF3">
    <property type="entry name" value="SUCCINATE--HYDROXYMETHYLGLUTARATE COA-TRANSFERASE"/>
    <property type="match status" value="1"/>
</dbReference>
<dbReference type="SUPFAM" id="SSF89796">
    <property type="entry name" value="CoA-transferase family III (CaiB/BaiF)"/>
    <property type="match status" value="1"/>
</dbReference>
<dbReference type="RefSeq" id="WP_406857613.1">
    <property type="nucleotide sequence ID" value="NZ_CP157484.1"/>
</dbReference>
<name>A0AAU7JK13_9HYPH</name>
<dbReference type="PANTHER" id="PTHR48207">
    <property type="entry name" value="SUCCINATE--HYDROXYMETHYLGLUTARATE COA-TRANSFERASE"/>
    <property type="match status" value="1"/>
</dbReference>
<evidence type="ECO:0000256" key="1">
    <source>
        <dbReference type="ARBA" id="ARBA00022679"/>
    </source>
</evidence>
<dbReference type="AlphaFoldDB" id="A0AAU7JK13"/>
<sequence>MSLADRTTAPQTPDSARQPLDGVVVIDLSQIYNGPYATFLMAAAGATVIKIEPPGGEPLRRRGVVGGAALPFAMLNACKQCVVLDLKAEEGKAALRDLVRDADVLVENFAPGAMERLGLGADVLQALNPRLIYASSSGFGSDGPYRNYPAMDLTVQAMAGVMSTTGYPDRPPVKAGPALCDFFAGVHLYGAIATALFERERTGVARKLEVAMQDAVYPSLSSSLGMFWGQRSAENPPPPRTGNRHGGLAEAPYNVYPTSDGWIAIICVGDAHWASLVRTMGRPELAEEPRFASLKLRVAAMDAVDALVTAWTSQRTKEEAFQALMANKVPCAPVRDLEEVVNDPNMHARGSLQWQDHPELGRIVVQHSPLRYAGAPLRTLEPSHLLGADTAAVLRERLGWDDATIAQALPRLSRTQA</sequence>
<dbReference type="InterPro" id="IPR050483">
    <property type="entry name" value="CoA-transferase_III_domain"/>
</dbReference>